<keyword evidence="2" id="KW-0645">Protease</keyword>
<dbReference type="RefSeq" id="WP_378263273.1">
    <property type="nucleotide sequence ID" value="NZ_JBHSIT010000014.1"/>
</dbReference>
<evidence type="ECO:0000313" key="8">
    <source>
        <dbReference type="Proteomes" id="UP001595872"/>
    </source>
</evidence>
<keyword evidence="3" id="KW-0378">Hydrolase</keyword>
<keyword evidence="4" id="KW-0788">Thiol protease</keyword>
<gene>
    <name evidence="7" type="ORF">ACFPCY_36735</name>
</gene>
<organism evidence="7 8">
    <name type="scientific">Actinomadura gamaensis</name>
    <dbReference type="NCBI Taxonomy" id="1763541"/>
    <lineage>
        <taxon>Bacteria</taxon>
        <taxon>Bacillati</taxon>
        <taxon>Actinomycetota</taxon>
        <taxon>Actinomycetes</taxon>
        <taxon>Streptosporangiales</taxon>
        <taxon>Thermomonosporaceae</taxon>
        <taxon>Actinomadura</taxon>
    </lineage>
</organism>
<accession>A0ABV9UC05</accession>
<evidence type="ECO:0000256" key="4">
    <source>
        <dbReference type="ARBA" id="ARBA00022807"/>
    </source>
</evidence>
<evidence type="ECO:0000256" key="5">
    <source>
        <dbReference type="SAM" id="MobiDB-lite"/>
    </source>
</evidence>
<dbReference type="EMBL" id="JBHSIT010000014">
    <property type="protein sequence ID" value="MFC4912895.1"/>
    <property type="molecule type" value="Genomic_DNA"/>
</dbReference>
<evidence type="ECO:0000259" key="6">
    <source>
        <dbReference type="PROSITE" id="PS51935"/>
    </source>
</evidence>
<evidence type="ECO:0000256" key="3">
    <source>
        <dbReference type="ARBA" id="ARBA00022801"/>
    </source>
</evidence>
<feature type="domain" description="NlpC/P60" evidence="6">
    <location>
        <begin position="79"/>
        <end position="198"/>
    </location>
</feature>
<dbReference type="InterPro" id="IPR051202">
    <property type="entry name" value="Peptidase_C40"/>
</dbReference>
<dbReference type="PANTHER" id="PTHR47053">
    <property type="entry name" value="MUREIN DD-ENDOPEPTIDASE MEPH-RELATED"/>
    <property type="match status" value="1"/>
</dbReference>
<evidence type="ECO:0000256" key="1">
    <source>
        <dbReference type="ARBA" id="ARBA00007074"/>
    </source>
</evidence>
<proteinExistence type="inferred from homology"/>
<name>A0ABV9UC05_9ACTN</name>
<dbReference type="PANTHER" id="PTHR47053:SF1">
    <property type="entry name" value="MUREIN DD-ENDOPEPTIDASE MEPH-RELATED"/>
    <property type="match status" value="1"/>
</dbReference>
<sequence>MTFGATLNGFEIPQGPTPSTRRTAAPAGRPSGSPGRRARGALALGALCAAGSVVLATAPAEAAPDTTAVTSASTAAKQRSRAAVAVRFAYRHIGDPYRWGGNGPHAWDCSGLVVGAWRKAGVRLPRTTQSIYRAVPHKVSWSHLQPGDLVFFYSGRTHVGIYIGHGYMIHSPHSGTTVRKARLAGYYKREFAGAVRPGY</sequence>
<dbReference type="Gene3D" id="3.90.1720.10">
    <property type="entry name" value="endopeptidase domain like (from Nostoc punctiforme)"/>
    <property type="match status" value="1"/>
</dbReference>
<dbReference type="Proteomes" id="UP001595872">
    <property type="component" value="Unassembled WGS sequence"/>
</dbReference>
<comment type="similarity">
    <text evidence="1">Belongs to the peptidase C40 family.</text>
</comment>
<reference evidence="8" key="1">
    <citation type="journal article" date="2019" name="Int. J. Syst. Evol. Microbiol.">
        <title>The Global Catalogue of Microorganisms (GCM) 10K type strain sequencing project: providing services to taxonomists for standard genome sequencing and annotation.</title>
        <authorList>
            <consortium name="The Broad Institute Genomics Platform"/>
            <consortium name="The Broad Institute Genome Sequencing Center for Infectious Disease"/>
            <person name="Wu L."/>
            <person name="Ma J."/>
        </authorList>
    </citation>
    <scope>NUCLEOTIDE SEQUENCE [LARGE SCALE GENOMIC DNA]</scope>
    <source>
        <strain evidence="8">KLKA75</strain>
    </source>
</reference>
<dbReference type="InterPro" id="IPR000064">
    <property type="entry name" value="NLP_P60_dom"/>
</dbReference>
<protein>
    <submittedName>
        <fullName evidence="7">C40 family peptidase</fullName>
    </submittedName>
</protein>
<comment type="caution">
    <text evidence="7">The sequence shown here is derived from an EMBL/GenBank/DDBJ whole genome shotgun (WGS) entry which is preliminary data.</text>
</comment>
<dbReference type="PROSITE" id="PS51935">
    <property type="entry name" value="NLPC_P60"/>
    <property type="match status" value="1"/>
</dbReference>
<evidence type="ECO:0000256" key="2">
    <source>
        <dbReference type="ARBA" id="ARBA00022670"/>
    </source>
</evidence>
<evidence type="ECO:0000313" key="7">
    <source>
        <dbReference type="EMBL" id="MFC4912895.1"/>
    </source>
</evidence>
<feature type="region of interest" description="Disordered" evidence="5">
    <location>
        <begin position="1"/>
        <end position="36"/>
    </location>
</feature>
<keyword evidence="8" id="KW-1185">Reference proteome</keyword>
<feature type="compositionally biased region" description="Low complexity" evidence="5">
    <location>
        <begin position="24"/>
        <end position="36"/>
    </location>
</feature>
<dbReference type="Pfam" id="PF00877">
    <property type="entry name" value="NLPC_P60"/>
    <property type="match status" value="1"/>
</dbReference>
<dbReference type="InterPro" id="IPR038765">
    <property type="entry name" value="Papain-like_cys_pep_sf"/>
</dbReference>
<dbReference type="SUPFAM" id="SSF54001">
    <property type="entry name" value="Cysteine proteinases"/>
    <property type="match status" value="1"/>
</dbReference>